<sequence length="72" mass="8429">MDTRFWGDKSANRNIKYVYYIWQVTNGTPVLCNVETKRSRAREAKRQLSGVVMIHKHKVDFFQSATLFSTTT</sequence>
<gene>
    <name evidence="1" type="ORF">LCGC14_0629980</name>
</gene>
<protein>
    <submittedName>
        <fullName evidence="1">Uncharacterized protein</fullName>
    </submittedName>
</protein>
<accession>A0A0F9TNR0</accession>
<dbReference type="EMBL" id="LAZR01001098">
    <property type="protein sequence ID" value="KKN50736.1"/>
    <property type="molecule type" value="Genomic_DNA"/>
</dbReference>
<evidence type="ECO:0000313" key="1">
    <source>
        <dbReference type="EMBL" id="KKN50736.1"/>
    </source>
</evidence>
<name>A0A0F9TNR0_9ZZZZ</name>
<proteinExistence type="predicted"/>
<organism evidence="1">
    <name type="scientific">marine sediment metagenome</name>
    <dbReference type="NCBI Taxonomy" id="412755"/>
    <lineage>
        <taxon>unclassified sequences</taxon>
        <taxon>metagenomes</taxon>
        <taxon>ecological metagenomes</taxon>
    </lineage>
</organism>
<dbReference type="AlphaFoldDB" id="A0A0F9TNR0"/>
<reference evidence="1" key="1">
    <citation type="journal article" date="2015" name="Nature">
        <title>Complex archaea that bridge the gap between prokaryotes and eukaryotes.</title>
        <authorList>
            <person name="Spang A."/>
            <person name="Saw J.H."/>
            <person name="Jorgensen S.L."/>
            <person name="Zaremba-Niedzwiedzka K."/>
            <person name="Martijn J."/>
            <person name="Lind A.E."/>
            <person name="van Eijk R."/>
            <person name="Schleper C."/>
            <person name="Guy L."/>
            <person name="Ettema T.J."/>
        </authorList>
    </citation>
    <scope>NUCLEOTIDE SEQUENCE</scope>
</reference>
<comment type="caution">
    <text evidence="1">The sequence shown here is derived from an EMBL/GenBank/DDBJ whole genome shotgun (WGS) entry which is preliminary data.</text>
</comment>